<evidence type="ECO:0000313" key="5">
    <source>
        <dbReference type="EMBL" id="KAG8100403.1"/>
    </source>
</evidence>
<proteinExistence type="predicted"/>
<evidence type="ECO:0000256" key="3">
    <source>
        <dbReference type="ARBA" id="ARBA00022946"/>
    </source>
</evidence>
<keyword evidence="6" id="KW-1185">Reference proteome</keyword>
<reference evidence="5" key="2">
    <citation type="submission" date="2021-02" db="EMBL/GenBank/DDBJ databases">
        <authorList>
            <person name="Kimball J.A."/>
            <person name="Haas M.W."/>
            <person name="Macchietto M."/>
            <person name="Kono T."/>
            <person name="Duquette J."/>
            <person name="Shao M."/>
        </authorList>
    </citation>
    <scope>NUCLEOTIDE SEQUENCE</scope>
    <source>
        <tissue evidence="5">Fresh leaf tissue</tissue>
    </source>
</reference>
<keyword evidence="2" id="KW-0934">Plastid</keyword>
<evidence type="ECO:0000256" key="2">
    <source>
        <dbReference type="ARBA" id="ARBA00022640"/>
    </source>
</evidence>
<sequence>MSSFSFLPTFFNEKKEKGSDKAERLKDELHAAICLLDRGVGAKGEDKERVEKIVQQLEEASPVKELLKPDLLNGKWELLYTTSQSILQPGVPPLLISTIYSPVQACDAFRRKPKNGSFALH</sequence>
<evidence type="ECO:0000313" key="6">
    <source>
        <dbReference type="Proteomes" id="UP000729402"/>
    </source>
</evidence>
<dbReference type="EMBL" id="JAAALK010000079">
    <property type="protein sequence ID" value="KAG8100403.1"/>
    <property type="molecule type" value="Genomic_DNA"/>
</dbReference>
<reference evidence="5" key="1">
    <citation type="journal article" date="2021" name="bioRxiv">
        <title>Whole Genome Assembly and Annotation of Northern Wild Rice, Zizania palustris L., Supports a Whole Genome Duplication in the Zizania Genus.</title>
        <authorList>
            <person name="Haas M."/>
            <person name="Kono T."/>
            <person name="Macchietto M."/>
            <person name="Millas R."/>
            <person name="McGilp L."/>
            <person name="Shao M."/>
            <person name="Duquette J."/>
            <person name="Hirsch C.N."/>
            <person name="Kimball J."/>
        </authorList>
    </citation>
    <scope>NUCLEOTIDE SEQUENCE</scope>
    <source>
        <tissue evidence="5">Fresh leaf tissue</tissue>
    </source>
</reference>
<dbReference type="GO" id="GO:0009536">
    <property type="term" value="C:plastid"/>
    <property type="evidence" value="ECO:0007669"/>
    <property type="project" value="UniProtKB-SubCell"/>
</dbReference>
<name>A0A8J5WZM8_ZIZPA</name>
<organism evidence="5 6">
    <name type="scientific">Zizania palustris</name>
    <name type="common">Northern wild rice</name>
    <dbReference type="NCBI Taxonomy" id="103762"/>
    <lineage>
        <taxon>Eukaryota</taxon>
        <taxon>Viridiplantae</taxon>
        <taxon>Streptophyta</taxon>
        <taxon>Embryophyta</taxon>
        <taxon>Tracheophyta</taxon>
        <taxon>Spermatophyta</taxon>
        <taxon>Magnoliopsida</taxon>
        <taxon>Liliopsida</taxon>
        <taxon>Poales</taxon>
        <taxon>Poaceae</taxon>
        <taxon>BOP clade</taxon>
        <taxon>Oryzoideae</taxon>
        <taxon>Oryzeae</taxon>
        <taxon>Zizaniinae</taxon>
        <taxon>Zizania</taxon>
    </lineage>
</organism>
<dbReference type="Pfam" id="PF04755">
    <property type="entry name" value="PAP_fibrillin"/>
    <property type="match status" value="1"/>
</dbReference>
<dbReference type="InterPro" id="IPR006843">
    <property type="entry name" value="PAP/fibrillin_dom"/>
</dbReference>
<gene>
    <name evidence="5" type="ORF">GUJ93_ZPchr0013g34067</name>
</gene>
<comment type="subcellular location">
    <subcellularLocation>
        <location evidence="1">Plastid</location>
    </subcellularLocation>
</comment>
<dbReference type="OrthoDB" id="189024at2759"/>
<accession>A0A8J5WZM8</accession>
<dbReference type="PANTHER" id="PTHR31906">
    <property type="entry name" value="PLASTID-LIPID-ASSOCIATED PROTEIN 4, CHLOROPLASTIC-RELATED"/>
    <property type="match status" value="1"/>
</dbReference>
<dbReference type="Proteomes" id="UP000729402">
    <property type="component" value="Unassembled WGS sequence"/>
</dbReference>
<evidence type="ECO:0000259" key="4">
    <source>
        <dbReference type="Pfam" id="PF04755"/>
    </source>
</evidence>
<protein>
    <recommendedName>
        <fullName evidence="4">Plastid lipid-associated protein/fibrillin conserved domain-containing protein</fullName>
    </recommendedName>
</protein>
<evidence type="ECO:0000256" key="1">
    <source>
        <dbReference type="ARBA" id="ARBA00004474"/>
    </source>
</evidence>
<keyword evidence="3" id="KW-0809">Transit peptide</keyword>
<dbReference type="AlphaFoldDB" id="A0A8J5WZM8"/>
<dbReference type="InterPro" id="IPR039633">
    <property type="entry name" value="PAP"/>
</dbReference>
<comment type="caution">
    <text evidence="5">The sequence shown here is derived from an EMBL/GenBank/DDBJ whole genome shotgun (WGS) entry which is preliminary data.</text>
</comment>
<feature type="domain" description="Plastid lipid-associated protein/fibrillin conserved" evidence="4">
    <location>
        <begin position="24"/>
        <end position="100"/>
    </location>
</feature>